<dbReference type="EMBL" id="PVTR01000006">
    <property type="protein sequence ID" value="PRY87419.1"/>
    <property type="molecule type" value="Genomic_DNA"/>
</dbReference>
<name>A0A2T0WL36_9BACT</name>
<evidence type="ECO:0000256" key="1">
    <source>
        <dbReference type="SAM" id="Coils"/>
    </source>
</evidence>
<keyword evidence="1" id="KW-0175">Coiled coil</keyword>
<protein>
    <recommendedName>
        <fullName evidence="5">LemA protein</fullName>
    </recommendedName>
</protein>
<dbReference type="RefSeq" id="WP_106133717.1">
    <property type="nucleotide sequence ID" value="NZ_PVTR01000006.1"/>
</dbReference>
<evidence type="ECO:0008006" key="5">
    <source>
        <dbReference type="Google" id="ProtNLM"/>
    </source>
</evidence>
<comment type="caution">
    <text evidence="3">The sequence shown here is derived from an EMBL/GenBank/DDBJ whole genome shotgun (WGS) entry which is preliminary data.</text>
</comment>
<dbReference type="AlphaFoldDB" id="A0A2T0WL36"/>
<accession>A0A2T0WL36</accession>
<organism evidence="3 4">
    <name type="scientific">Mongoliibacter ruber</name>
    <dbReference type="NCBI Taxonomy" id="1750599"/>
    <lineage>
        <taxon>Bacteria</taxon>
        <taxon>Pseudomonadati</taxon>
        <taxon>Bacteroidota</taxon>
        <taxon>Cytophagia</taxon>
        <taxon>Cytophagales</taxon>
        <taxon>Cyclobacteriaceae</taxon>
        <taxon>Mongoliibacter</taxon>
    </lineage>
</organism>
<evidence type="ECO:0000313" key="3">
    <source>
        <dbReference type="EMBL" id="PRY87419.1"/>
    </source>
</evidence>
<proteinExistence type="predicted"/>
<feature type="transmembrane region" description="Helical" evidence="2">
    <location>
        <begin position="6"/>
        <end position="25"/>
    </location>
</feature>
<gene>
    <name evidence="3" type="ORF">CLW00_10638</name>
</gene>
<keyword evidence="2" id="KW-1133">Transmembrane helix</keyword>
<reference evidence="3 4" key="1">
    <citation type="submission" date="2018-03" db="EMBL/GenBank/DDBJ databases">
        <title>Genomic Encyclopedia of Archaeal and Bacterial Type Strains, Phase II (KMG-II): from individual species to whole genera.</title>
        <authorList>
            <person name="Goeker M."/>
        </authorList>
    </citation>
    <scope>NUCLEOTIDE SEQUENCE [LARGE SCALE GENOMIC DNA]</scope>
    <source>
        <strain evidence="3 4">DSM 27929</strain>
    </source>
</reference>
<keyword evidence="2" id="KW-0812">Transmembrane</keyword>
<dbReference type="Proteomes" id="UP000238157">
    <property type="component" value="Unassembled WGS sequence"/>
</dbReference>
<feature type="coiled-coil region" evidence="1">
    <location>
        <begin position="25"/>
        <end position="52"/>
    </location>
</feature>
<evidence type="ECO:0000313" key="4">
    <source>
        <dbReference type="Proteomes" id="UP000238157"/>
    </source>
</evidence>
<sequence length="125" mass="14436">MGFIPIIATLSAAIILFFLTVNISLNSKKEKIINLQKEILEALKKLGLLESEFDENQMSQLLQLRTIFNNAKVKLEKEKTDEFVHSVQNPYRSLKLVLLQYNNTISKKPYSFVAKLMGHQEIKLR</sequence>
<dbReference type="OrthoDB" id="840017at2"/>
<evidence type="ECO:0000256" key="2">
    <source>
        <dbReference type="SAM" id="Phobius"/>
    </source>
</evidence>
<keyword evidence="4" id="KW-1185">Reference proteome</keyword>
<keyword evidence="2" id="KW-0472">Membrane</keyword>